<name>A0A7J6V651_THATH</name>
<dbReference type="Gene3D" id="2.60.40.10">
    <property type="entry name" value="Immunoglobulins"/>
    <property type="match status" value="1"/>
</dbReference>
<dbReference type="PANTHER" id="PTHR46316:SF2">
    <property type="entry name" value="SNF1-RELATED PROTEIN KINASE REGULATORY SUBUNIT BETA-2"/>
    <property type="match status" value="1"/>
</dbReference>
<sequence>MITWNHGGKEVAVEGSWDNWRTKQPLQRSGKDFTIMKVLPSGVYQYRFLSVAQNRMEINGHPIFDFDDPLYISFTLIGQFSSALRRSCLLTLMEEDYNSNREERLNDHIVFGESAADRYTLESLSWWVSGRDEGLEWWDAWLVRLGRDAPHLPKGSGKKNMDVHLLDFRQSSHSIERNRDQKQDS</sequence>
<dbReference type="AlphaFoldDB" id="A0A7J6V651"/>
<dbReference type="EMBL" id="JABWDY010037497">
    <property type="protein sequence ID" value="KAF5180393.1"/>
    <property type="molecule type" value="Genomic_DNA"/>
</dbReference>
<accession>A0A7J6V651</accession>
<dbReference type="OrthoDB" id="531008at2759"/>
<reference evidence="2 3" key="1">
    <citation type="submission" date="2020-06" db="EMBL/GenBank/DDBJ databases">
        <title>Transcriptomic and genomic resources for Thalictrum thalictroides and T. hernandezii: Facilitating candidate gene discovery in an emerging model plant lineage.</title>
        <authorList>
            <person name="Arias T."/>
            <person name="Riano-Pachon D.M."/>
            <person name="Di Stilio V.S."/>
        </authorList>
    </citation>
    <scope>NUCLEOTIDE SEQUENCE [LARGE SCALE GENOMIC DNA]</scope>
    <source>
        <strain evidence="3">cv. WT478/WT964</strain>
        <tissue evidence="2">Leaves</tissue>
    </source>
</reference>
<protein>
    <submittedName>
        <fullName evidence="2">Snf1-related protein kinase regulatory subunit beta-2</fullName>
    </submittedName>
</protein>
<dbReference type="CDD" id="cd02859">
    <property type="entry name" value="E_set_AMPKbeta_like_N"/>
    <property type="match status" value="1"/>
</dbReference>
<gene>
    <name evidence="2" type="ORF">FRX31_030018</name>
</gene>
<feature type="domain" description="AMP-activated protein kinase glycogen-binding" evidence="1">
    <location>
        <begin position="1"/>
        <end position="49"/>
    </location>
</feature>
<dbReference type="Pfam" id="PF16561">
    <property type="entry name" value="AMPK1_CBM"/>
    <property type="match status" value="1"/>
</dbReference>
<dbReference type="InterPro" id="IPR014756">
    <property type="entry name" value="Ig_E-set"/>
</dbReference>
<keyword evidence="3" id="KW-1185">Reference proteome</keyword>
<dbReference type="InterPro" id="IPR043554">
    <property type="entry name" value="KINB"/>
</dbReference>
<dbReference type="Proteomes" id="UP000554482">
    <property type="component" value="Unassembled WGS sequence"/>
</dbReference>
<comment type="caution">
    <text evidence="2">The sequence shown here is derived from an EMBL/GenBank/DDBJ whole genome shotgun (WGS) entry which is preliminary data.</text>
</comment>
<dbReference type="InterPro" id="IPR013783">
    <property type="entry name" value="Ig-like_fold"/>
</dbReference>
<evidence type="ECO:0000313" key="2">
    <source>
        <dbReference type="EMBL" id="KAF5180393.1"/>
    </source>
</evidence>
<dbReference type="PANTHER" id="PTHR46316">
    <property type="entry name" value="SNF1-RELATED PROTEIN KINASE REGULATORY SUBUNIT BETA-1"/>
    <property type="match status" value="1"/>
</dbReference>
<proteinExistence type="predicted"/>
<evidence type="ECO:0000259" key="1">
    <source>
        <dbReference type="Pfam" id="PF16561"/>
    </source>
</evidence>
<dbReference type="SUPFAM" id="SSF81296">
    <property type="entry name" value="E set domains"/>
    <property type="match status" value="1"/>
</dbReference>
<dbReference type="InterPro" id="IPR032640">
    <property type="entry name" value="AMPK1_CBM"/>
</dbReference>
<evidence type="ECO:0000313" key="3">
    <source>
        <dbReference type="Proteomes" id="UP000554482"/>
    </source>
</evidence>
<organism evidence="2 3">
    <name type="scientific">Thalictrum thalictroides</name>
    <name type="common">Rue-anemone</name>
    <name type="synonym">Anemone thalictroides</name>
    <dbReference type="NCBI Taxonomy" id="46969"/>
    <lineage>
        <taxon>Eukaryota</taxon>
        <taxon>Viridiplantae</taxon>
        <taxon>Streptophyta</taxon>
        <taxon>Embryophyta</taxon>
        <taxon>Tracheophyta</taxon>
        <taxon>Spermatophyta</taxon>
        <taxon>Magnoliopsida</taxon>
        <taxon>Ranunculales</taxon>
        <taxon>Ranunculaceae</taxon>
        <taxon>Thalictroideae</taxon>
        <taxon>Thalictrum</taxon>
    </lineage>
</organism>
<dbReference type="GO" id="GO:0009507">
    <property type="term" value="C:chloroplast"/>
    <property type="evidence" value="ECO:0007669"/>
    <property type="project" value="UniProtKB-ARBA"/>
</dbReference>